<evidence type="ECO:0000256" key="9">
    <source>
        <dbReference type="SAM" id="Phobius"/>
    </source>
</evidence>
<keyword evidence="5" id="KW-0862">Zinc</keyword>
<evidence type="ECO:0000256" key="5">
    <source>
        <dbReference type="ARBA" id="ARBA00022833"/>
    </source>
</evidence>
<feature type="transmembrane region" description="Helical" evidence="9">
    <location>
        <begin position="151"/>
        <end position="170"/>
    </location>
</feature>
<reference evidence="11" key="1">
    <citation type="submission" date="2020-04" db="EMBL/GenBank/DDBJ databases">
        <authorList>
            <person name="Neveu A P."/>
        </authorList>
    </citation>
    <scope>NUCLEOTIDE SEQUENCE</scope>
    <source>
        <tissue evidence="11">Whole embryo</tissue>
    </source>
</reference>
<comment type="subcellular location">
    <subcellularLocation>
        <location evidence="1">Membrane</location>
        <topology evidence="1">Multi-pass membrane protein</topology>
    </subcellularLocation>
</comment>
<evidence type="ECO:0000259" key="10">
    <source>
        <dbReference type="PROSITE" id="PS50089"/>
    </source>
</evidence>
<dbReference type="GO" id="GO:0036503">
    <property type="term" value="P:ERAD pathway"/>
    <property type="evidence" value="ECO:0007669"/>
    <property type="project" value="TreeGrafter"/>
</dbReference>
<evidence type="ECO:0000256" key="2">
    <source>
        <dbReference type="ARBA" id="ARBA00022692"/>
    </source>
</evidence>
<dbReference type="SMART" id="SM00184">
    <property type="entry name" value="RING"/>
    <property type="match status" value="1"/>
</dbReference>
<dbReference type="InterPro" id="IPR001841">
    <property type="entry name" value="Znf_RING"/>
</dbReference>
<evidence type="ECO:0000256" key="7">
    <source>
        <dbReference type="ARBA" id="ARBA00023136"/>
    </source>
</evidence>
<feature type="transmembrane region" description="Helical" evidence="9">
    <location>
        <begin position="499"/>
        <end position="525"/>
    </location>
</feature>
<feature type="transmembrane region" description="Helical" evidence="9">
    <location>
        <begin position="428"/>
        <end position="446"/>
    </location>
</feature>
<accession>A0A6F9DQA8</accession>
<dbReference type="InterPro" id="IPR013083">
    <property type="entry name" value="Znf_RING/FYVE/PHD"/>
</dbReference>
<organism evidence="11">
    <name type="scientific">Phallusia mammillata</name>
    <dbReference type="NCBI Taxonomy" id="59560"/>
    <lineage>
        <taxon>Eukaryota</taxon>
        <taxon>Metazoa</taxon>
        <taxon>Chordata</taxon>
        <taxon>Tunicata</taxon>
        <taxon>Ascidiacea</taxon>
        <taxon>Phlebobranchia</taxon>
        <taxon>Ascidiidae</taxon>
        <taxon>Phallusia</taxon>
    </lineage>
</organism>
<feature type="transmembrane region" description="Helical" evidence="9">
    <location>
        <begin position="313"/>
        <end position="338"/>
    </location>
</feature>
<dbReference type="GO" id="GO:0036513">
    <property type="term" value="C:Derlin-1 retrotranslocation complex"/>
    <property type="evidence" value="ECO:0007669"/>
    <property type="project" value="TreeGrafter"/>
</dbReference>
<dbReference type="GO" id="GO:0043161">
    <property type="term" value="P:proteasome-mediated ubiquitin-dependent protein catabolic process"/>
    <property type="evidence" value="ECO:0007669"/>
    <property type="project" value="TreeGrafter"/>
</dbReference>
<name>A0A6F9DQA8_9ASCI</name>
<feature type="transmembrane region" description="Helical" evidence="9">
    <location>
        <begin position="121"/>
        <end position="139"/>
    </location>
</feature>
<proteinExistence type="evidence at transcript level"/>
<dbReference type="Gene3D" id="3.30.40.10">
    <property type="entry name" value="Zinc/RING finger domain, C3HC4 (zinc finger)"/>
    <property type="match status" value="1"/>
</dbReference>
<dbReference type="InterPro" id="IPR011016">
    <property type="entry name" value="Znf_RING-CH"/>
</dbReference>
<feature type="transmembrane region" description="Helical" evidence="9">
    <location>
        <begin position="176"/>
        <end position="196"/>
    </location>
</feature>
<evidence type="ECO:0000256" key="6">
    <source>
        <dbReference type="ARBA" id="ARBA00022989"/>
    </source>
</evidence>
<dbReference type="SMART" id="SM00744">
    <property type="entry name" value="RINGv"/>
    <property type="match status" value="1"/>
</dbReference>
<dbReference type="AlphaFoldDB" id="A0A6F9DQA8"/>
<evidence type="ECO:0000256" key="8">
    <source>
        <dbReference type="PROSITE-ProRule" id="PRU00175"/>
    </source>
</evidence>
<feature type="transmembrane region" description="Helical" evidence="9">
    <location>
        <begin position="358"/>
        <end position="375"/>
    </location>
</feature>
<dbReference type="Pfam" id="PF13705">
    <property type="entry name" value="TRC8_N"/>
    <property type="match status" value="1"/>
</dbReference>
<gene>
    <name evidence="11" type="primary">Rnf139</name>
</gene>
<protein>
    <submittedName>
        <fullName evidence="11">E3 ubiquitin-protein ligase RNF139-like</fullName>
    </submittedName>
</protein>
<evidence type="ECO:0000313" key="11">
    <source>
        <dbReference type="EMBL" id="CAB3265627.1"/>
    </source>
</evidence>
<feature type="transmembrane region" description="Helical" evidence="9">
    <location>
        <begin position="64"/>
        <end position="89"/>
    </location>
</feature>
<feature type="transmembrane region" description="Helical" evidence="9">
    <location>
        <begin position="34"/>
        <end position="52"/>
    </location>
</feature>
<keyword evidence="6 9" id="KW-1133">Transmembrane helix</keyword>
<dbReference type="InterPro" id="IPR025754">
    <property type="entry name" value="TRC8_N_dom"/>
</dbReference>
<dbReference type="EMBL" id="LR789765">
    <property type="protein sequence ID" value="CAB3265627.1"/>
    <property type="molecule type" value="mRNA"/>
</dbReference>
<evidence type="ECO:0000256" key="4">
    <source>
        <dbReference type="ARBA" id="ARBA00022771"/>
    </source>
</evidence>
<evidence type="ECO:0000256" key="3">
    <source>
        <dbReference type="ARBA" id="ARBA00022723"/>
    </source>
</evidence>
<dbReference type="PROSITE" id="PS50089">
    <property type="entry name" value="ZF_RING_2"/>
    <property type="match status" value="1"/>
</dbReference>
<feature type="domain" description="RING-type" evidence="10">
    <location>
        <begin position="584"/>
        <end position="628"/>
    </location>
</feature>
<dbReference type="SUPFAM" id="SSF57850">
    <property type="entry name" value="RING/U-box"/>
    <property type="match status" value="1"/>
</dbReference>
<dbReference type="GO" id="GO:0008270">
    <property type="term" value="F:zinc ion binding"/>
    <property type="evidence" value="ECO:0007669"/>
    <property type="project" value="UniProtKB-KW"/>
</dbReference>
<dbReference type="PANTHER" id="PTHR22763">
    <property type="entry name" value="RING ZINC FINGER PROTEIN"/>
    <property type="match status" value="1"/>
</dbReference>
<sequence>MDYKVIDVLRSPTIIVLDTLLSRRMKLPWSTHTLLNFAVTTIGSLASIFLFSCHQRWLVEFYRFFIGLLVFAASALLQTFLVATCYQNYHAHHPNMNQSVVFSLVSTTLNAGKLEMHEIDLAVKMIFYMFLQLMLQWVYNSKFLFPQKTTHLAAGVSAFCACSTAAAVLLNVSNVWFAFSVSLTLFPQLVSLYTVLGKGISYIKRKSKKQFLDICRSIREQGLPSFIETVWTHLRVPQVLRLYFVFRLTTVLMIIFFSRSIEIDTKSDSPPQGIFYFFVSKDIVYESSDSAENISMALNATGTNTTNFYQIELLAVMLTDSVISVFCIGSAISVPFYYLGVELHGFVGGADLGHAESLGSVSAVLFCLLAIQTGLSGLAPIMRLVRLYRNVCLLVAAVMHYAHDLVHPVLMSLSAQANMPLRKHGRPLVVALFLVIVPTCFCAWLVQTKPMSTWLIALTAFSIELVVKVVATLLLYILYVTDARTDHKPWPHLDDWVFYIQSTSHTIEFICGCVMFVNGAYVLFFESGSALRAFMMSMHAYVNIYKAACDGLKTLNNRRTVNHRLSMLAKADAEKLHEHKEDVCSICYQNFSEAMDHGEVRITECKHLFHGECLRKWLYIQDTCPMCHQKIFAEDKKES</sequence>
<keyword evidence="4 8" id="KW-0863">Zinc-finger</keyword>
<feature type="transmembrane region" description="Helical" evidence="9">
    <location>
        <begin position="453"/>
        <end position="479"/>
    </location>
</feature>
<dbReference type="PANTHER" id="PTHR22763:SF163">
    <property type="entry name" value="E3 UBIQUITIN-PROTEIN LIGASE RNF139"/>
    <property type="match status" value="1"/>
</dbReference>
<evidence type="ECO:0000256" key="1">
    <source>
        <dbReference type="ARBA" id="ARBA00004141"/>
    </source>
</evidence>
<keyword evidence="3" id="KW-0479">Metal-binding</keyword>
<keyword evidence="2 9" id="KW-0812">Transmembrane</keyword>
<dbReference type="Pfam" id="PF13639">
    <property type="entry name" value="zf-RING_2"/>
    <property type="match status" value="1"/>
</dbReference>
<keyword evidence="7 9" id="KW-0472">Membrane</keyword>
<dbReference type="InterPro" id="IPR050731">
    <property type="entry name" value="HRD1_E3_ubiq-ligases"/>
</dbReference>
<dbReference type="GO" id="GO:0061630">
    <property type="term" value="F:ubiquitin protein ligase activity"/>
    <property type="evidence" value="ECO:0007669"/>
    <property type="project" value="TreeGrafter"/>
</dbReference>